<dbReference type="RefSeq" id="WP_337321619.1">
    <property type="nucleotide sequence ID" value="NZ_JBBDGN010000016.1"/>
</dbReference>
<dbReference type="InterPro" id="IPR027417">
    <property type="entry name" value="P-loop_NTPase"/>
</dbReference>
<dbReference type="Proteomes" id="UP001366085">
    <property type="component" value="Unassembled WGS sequence"/>
</dbReference>
<dbReference type="Pfam" id="PF08751">
    <property type="entry name" value="TrwC"/>
    <property type="match status" value="1"/>
</dbReference>
<evidence type="ECO:0000259" key="3">
    <source>
        <dbReference type="Pfam" id="PF08751"/>
    </source>
</evidence>
<proteinExistence type="predicted"/>
<dbReference type="InterPro" id="IPR014862">
    <property type="entry name" value="TrwC"/>
</dbReference>
<comment type="caution">
    <text evidence="4">The sequence shown here is derived from an EMBL/GenBank/DDBJ whole genome shotgun (WGS) entry which is preliminary data.</text>
</comment>
<feature type="region of interest" description="Disordered" evidence="2">
    <location>
        <begin position="1032"/>
        <end position="1054"/>
    </location>
</feature>
<dbReference type="NCBIfam" id="NF041492">
    <property type="entry name" value="MobF"/>
    <property type="match status" value="1"/>
</dbReference>
<feature type="compositionally biased region" description="Low complexity" evidence="2">
    <location>
        <begin position="1038"/>
        <end position="1050"/>
    </location>
</feature>
<reference evidence="4 5" key="1">
    <citation type="submission" date="2024-02" db="EMBL/GenBank/DDBJ databases">
        <authorList>
            <person name="Saticioglu I.B."/>
        </authorList>
    </citation>
    <scope>NUCLEOTIDE SEQUENCE [LARGE SCALE GENOMIC DNA]</scope>
    <source>
        <strain evidence="4 5">Mu-43</strain>
    </source>
</reference>
<gene>
    <name evidence="4" type="primary">mobF</name>
    <name evidence="4" type="ORF">WDU93_13750</name>
</gene>
<feature type="region of interest" description="Disordered" evidence="2">
    <location>
        <begin position="1114"/>
        <end position="1156"/>
    </location>
</feature>
<feature type="domain" description="TrwC relaxase" evidence="3">
    <location>
        <begin position="18"/>
        <end position="310"/>
    </location>
</feature>
<keyword evidence="1" id="KW-0175">Coiled coil</keyword>
<feature type="region of interest" description="Disordered" evidence="2">
    <location>
        <begin position="705"/>
        <end position="726"/>
    </location>
</feature>
<keyword evidence="5" id="KW-1185">Reference proteome</keyword>
<accession>A0ABU8LPY3</accession>
<dbReference type="EMBL" id="JBBDGN010000016">
    <property type="protein sequence ID" value="MEJ1092747.1"/>
    <property type="molecule type" value="Genomic_DNA"/>
</dbReference>
<dbReference type="Pfam" id="PF13604">
    <property type="entry name" value="AAA_30"/>
    <property type="match status" value="1"/>
</dbReference>
<feature type="compositionally biased region" description="Basic and acidic residues" evidence="2">
    <location>
        <begin position="1114"/>
        <end position="1126"/>
    </location>
</feature>
<dbReference type="Gene3D" id="3.40.50.300">
    <property type="entry name" value="P-loop containing nucleotide triphosphate hydrolases"/>
    <property type="match status" value="2"/>
</dbReference>
<feature type="compositionally biased region" description="Basic and acidic residues" evidence="2">
    <location>
        <begin position="705"/>
        <end position="714"/>
    </location>
</feature>
<organism evidence="4 5">
    <name type="scientific">Microbacterium istanbulense</name>
    <dbReference type="NCBI Taxonomy" id="3122049"/>
    <lineage>
        <taxon>Bacteria</taxon>
        <taxon>Bacillati</taxon>
        <taxon>Actinomycetota</taxon>
        <taxon>Actinomycetes</taxon>
        <taxon>Micrococcales</taxon>
        <taxon>Microbacteriaceae</taxon>
        <taxon>Microbacterium</taxon>
    </lineage>
</organism>
<sequence length="1156" mass="126170">MVSLMHGGVILFRGTGADARRYVEADRSRADDYYLGADTSVAEFTVLDGAGNVTAELGLEPDVYAGWVDWINPLTEESMGKPRLPGEGRQGSPRFAEMVVNAPKSLSIAAALHPEVSDVLDRAQQDAVGEIQRWLAQHSVTRVGPRGKQEVVPVSQLQTVAVSHRTSRAGDPHRHIHFQIGTRVWAAGKWRALDTAALFRQQGTIRAFGTAVIAAHPELAEVLDRHGLTLDPVSGEVVELERFNGVMSKRGEQVRRHLERLEAEWEAAHPGETVGPVISARLAAKAWAHERPAKKPTALSEERAWVTELRDAGYDPATLRRPARRAPASLDDLSMQTVANRALDRCAAGSSAWTRHTVQEQATRIMTEYGVQAAPAEIRKFVNIATALTMEDCFSILPPGAPTPEHVAHLTSLRVVQAETELRDLIAARIPRQDPEHPDVRKSARRHGLDAGQERAAAAIASTDPLAVVEGAAGSGKTTMLAAAIEVAARHGRASRVVAPTLRAAQVAHDELGVPATSVAALVHAHGWRWNADGVWTRLAPGDMDPDTGRTYRGPAEGARLVRGERVIVDEAGMLDQDTAIALLTVTAEAGATVALVGDRAQLAAVGRGGVLDMAAQLRGRIFDMAEVHRFTDPAYAAVTVRMRDGRDPGEVFDRLTALGLVRLHASDEDVREHIAAQRRESEAVTVTSNDEARAVNTRVREERVARGEVDDQHTATGSDGLPIGAGDVIQTRKNNTSIGVTNRQNWIVQQVEEDGTLRVRQAGSGRKRQRTVHLPAEYVAEHAHLSYAATAYGVQGATVTGSHTILTETTSAAGVYVGMTRGRTQNLLHVVAESQEQAREQFVAAMERDRADRGLTDATERAADAVRGLVDEGPVRLVQTERARLTQLVERAEQQAALFEEATARFATQKQAHHVEAEEHAEIVAHAKELAEHTRHTVTAEVETRARADGQELVEARAHLDTAREEARAARFGRKRTANRNIDTAAESVEKIEQHVTQTWGTAPSLLRPVTEWAQTIATKHADAHPEVRAAEQALSDADTTKQQTAQRQAAERDRLTVQVYGAEQARQMRGTFRTPNPRADAEHARRRVAEARRVIAELDARPIAEAAEWLTQRREQQRAEREALQARQEALARRTVGPTRTGPDQRREGPGRSL</sequence>
<dbReference type="Gene3D" id="2.30.30.940">
    <property type="match status" value="1"/>
</dbReference>
<dbReference type="SUPFAM" id="SSF55464">
    <property type="entry name" value="Origin of replication-binding domain, RBD-like"/>
    <property type="match status" value="1"/>
</dbReference>
<name>A0ABU8LPY3_9MICO</name>
<evidence type="ECO:0000313" key="5">
    <source>
        <dbReference type="Proteomes" id="UP001366085"/>
    </source>
</evidence>
<feature type="coiled-coil region" evidence="1">
    <location>
        <begin position="876"/>
        <end position="903"/>
    </location>
</feature>
<evidence type="ECO:0000256" key="2">
    <source>
        <dbReference type="SAM" id="MobiDB-lite"/>
    </source>
</evidence>
<feature type="compositionally biased region" description="Basic and acidic residues" evidence="2">
    <location>
        <begin position="1145"/>
        <end position="1156"/>
    </location>
</feature>
<dbReference type="SUPFAM" id="SSF52540">
    <property type="entry name" value="P-loop containing nucleoside triphosphate hydrolases"/>
    <property type="match status" value="2"/>
</dbReference>
<evidence type="ECO:0000313" key="4">
    <source>
        <dbReference type="EMBL" id="MEJ1092747.1"/>
    </source>
</evidence>
<evidence type="ECO:0000256" key="1">
    <source>
        <dbReference type="SAM" id="Coils"/>
    </source>
</evidence>
<protein>
    <submittedName>
        <fullName evidence="4">MobF family relaxase</fullName>
    </submittedName>
</protein>